<reference evidence="2 3" key="1">
    <citation type="submission" date="2023-07" db="EMBL/GenBank/DDBJ databases">
        <title>Sequencing the genomes of 1000 actinobacteria strains.</title>
        <authorList>
            <person name="Klenk H.-P."/>
        </authorList>
    </citation>
    <scope>NUCLEOTIDE SEQUENCE [LARGE SCALE GENOMIC DNA]</scope>
    <source>
        <strain evidence="2 3">DSM 44388</strain>
    </source>
</reference>
<sequence length="282" mass="31786">MDRALLADFLRTRREALQPEDVGLPRGPRRRTGGLRREELSALAGMSADYYGRIEQQRGPIPSEQMLTALARVLNLNPSERDHLFALAGHPAPGRIANENELSPTFARVLGRLSDTPALVLSRYGEALGRNAAAVALLGHDYMRYEGLARYLVYRWYTDPVARELFPPEDHPERGRVFTAEIRAAYTADPKGQAREIVEALLEVSPEFAETWRRHEVGVTHHHYSKRYCHAELGELELYCQPVVDPERAQEMLVYTAEPGSPSQAKLDILVARTRNDHSLSP</sequence>
<organism evidence="2 3">
    <name type="scientific">Kineosporia succinea</name>
    <dbReference type="NCBI Taxonomy" id="84632"/>
    <lineage>
        <taxon>Bacteria</taxon>
        <taxon>Bacillati</taxon>
        <taxon>Actinomycetota</taxon>
        <taxon>Actinomycetes</taxon>
        <taxon>Kineosporiales</taxon>
        <taxon>Kineosporiaceae</taxon>
        <taxon>Kineosporia</taxon>
    </lineage>
</organism>
<feature type="domain" description="HTH cro/C1-type" evidence="1">
    <location>
        <begin position="34"/>
        <end position="81"/>
    </location>
</feature>
<dbReference type="Proteomes" id="UP001235712">
    <property type="component" value="Unassembled WGS sequence"/>
</dbReference>
<dbReference type="Gene3D" id="3.30.450.180">
    <property type="match status" value="1"/>
</dbReference>
<dbReference type="CDD" id="cd00093">
    <property type="entry name" value="HTH_XRE"/>
    <property type="match status" value="1"/>
</dbReference>
<dbReference type="Pfam" id="PF17765">
    <property type="entry name" value="MLTR_LBD"/>
    <property type="match status" value="1"/>
</dbReference>
<dbReference type="Pfam" id="PF13560">
    <property type="entry name" value="HTH_31"/>
    <property type="match status" value="1"/>
</dbReference>
<dbReference type="PANTHER" id="PTHR35010">
    <property type="entry name" value="BLL4672 PROTEIN-RELATED"/>
    <property type="match status" value="1"/>
</dbReference>
<dbReference type="InterPro" id="IPR010982">
    <property type="entry name" value="Lambda_DNA-bd_dom_sf"/>
</dbReference>
<dbReference type="PANTHER" id="PTHR35010:SF2">
    <property type="entry name" value="BLL4672 PROTEIN"/>
    <property type="match status" value="1"/>
</dbReference>
<dbReference type="InterPro" id="IPR041413">
    <property type="entry name" value="MLTR_LBD"/>
</dbReference>
<protein>
    <submittedName>
        <fullName evidence="2">Transcriptional regulator with XRE-family HTH domain</fullName>
    </submittedName>
</protein>
<dbReference type="EMBL" id="JAUSQZ010000001">
    <property type="protein sequence ID" value="MDP9830933.1"/>
    <property type="molecule type" value="Genomic_DNA"/>
</dbReference>
<dbReference type="RefSeq" id="WP_307250222.1">
    <property type="nucleotide sequence ID" value="NZ_JAUSQZ010000001.1"/>
</dbReference>
<dbReference type="PROSITE" id="PS50943">
    <property type="entry name" value="HTH_CROC1"/>
    <property type="match status" value="1"/>
</dbReference>
<evidence type="ECO:0000313" key="2">
    <source>
        <dbReference type="EMBL" id="MDP9830933.1"/>
    </source>
</evidence>
<accession>A0ABT9PE06</accession>
<evidence type="ECO:0000259" key="1">
    <source>
        <dbReference type="PROSITE" id="PS50943"/>
    </source>
</evidence>
<dbReference type="SUPFAM" id="SSF47413">
    <property type="entry name" value="lambda repressor-like DNA-binding domains"/>
    <property type="match status" value="1"/>
</dbReference>
<proteinExistence type="predicted"/>
<gene>
    <name evidence="2" type="ORF">J2S57_006682</name>
</gene>
<keyword evidence="3" id="KW-1185">Reference proteome</keyword>
<dbReference type="SMART" id="SM00530">
    <property type="entry name" value="HTH_XRE"/>
    <property type="match status" value="1"/>
</dbReference>
<name>A0ABT9PE06_9ACTN</name>
<dbReference type="Gene3D" id="1.10.260.40">
    <property type="entry name" value="lambda repressor-like DNA-binding domains"/>
    <property type="match status" value="1"/>
</dbReference>
<dbReference type="InterPro" id="IPR001387">
    <property type="entry name" value="Cro/C1-type_HTH"/>
</dbReference>
<evidence type="ECO:0000313" key="3">
    <source>
        <dbReference type="Proteomes" id="UP001235712"/>
    </source>
</evidence>
<comment type="caution">
    <text evidence="2">The sequence shown here is derived from an EMBL/GenBank/DDBJ whole genome shotgun (WGS) entry which is preliminary data.</text>
</comment>